<evidence type="ECO:0000313" key="1">
    <source>
        <dbReference type="EMBL" id="QHT80325.1"/>
    </source>
</evidence>
<dbReference type="AlphaFoldDB" id="A0A6C0HJJ6"/>
<accession>A0A6C0HJJ6</accession>
<organism evidence="1">
    <name type="scientific">viral metagenome</name>
    <dbReference type="NCBI Taxonomy" id="1070528"/>
    <lineage>
        <taxon>unclassified sequences</taxon>
        <taxon>metagenomes</taxon>
        <taxon>organismal metagenomes</taxon>
    </lineage>
</organism>
<protein>
    <submittedName>
        <fullName evidence="1">Uncharacterized protein</fullName>
    </submittedName>
</protein>
<name>A0A6C0HJJ6_9ZZZZ</name>
<dbReference type="PANTHER" id="PTHR13132">
    <property type="entry name" value="ALPHA- 1,6 -FUCOSYLTRANSFERASE"/>
    <property type="match status" value="1"/>
</dbReference>
<sequence length="304" mass="35724">MIISMMDKSSGGFFSQLFFTMNHYLTAKATGSQFILNTSTWLFKYEKGWTDYFETFELKNINNDSRVFEAGHSIEFIKFPLEAYRNAVKEVYRYNERTIALILRKKKELKLTEKEYDSIFIRRGDKLSWESKYIPTEYYLKLLLERNPNCRSIFIQTDDYNCVLDLKKLIYERGLDIEVLTFCTEGQRGVVVFQHNGLENAASDKTNMNNEYISRIIETLRATKPVNQMNPEEIFEHTLTMIVGIEFVLQSNVCICDFQSNVSRFIKLAHPYPDNVIDVMDPTRKLDMTVEICPSYGFSEEERK</sequence>
<proteinExistence type="predicted"/>
<dbReference type="PANTHER" id="PTHR13132:SF29">
    <property type="entry name" value="ALPHA-(1,6)-FUCOSYLTRANSFERASE"/>
    <property type="match status" value="1"/>
</dbReference>
<dbReference type="GO" id="GO:0046921">
    <property type="term" value="F:alpha-(1-&gt;6)-fucosyltransferase activity"/>
    <property type="evidence" value="ECO:0007669"/>
    <property type="project" value="TreeGrafter"/>
</dbReference>
<dbReference type="GO" id="GO:0006487">
    <property type="term" value="P:protein N-linked glycosylation"/>
    <property type="evidence" value="ECO:0007669"/>
    <property type="project" value="TreeGrafter"/>
</dbReference>
<dbReference type="EMBL" id="MN739967">
    <property type="protein sequence ID" value="QHT80325.1"/>
    <property type="molecule type" value="Genomic_DNA"/>
</dbReference>
<reference evidence="1" key="1">
    <citation type="journal article" date="2020" name="Nature">
        <title>Giant virus diversity and host interactions through global metagenomics.</title>
        <authorList>
            <person name="Schulz F."/>
            <person name="Roux S."/>
            <person name="Paez-Espino D."/>
            <person name="Jungbluth S."/>
            <person name="Walsh D.A."/>
            <person name="Denef V.J."/>
            <person name="McMahon K.D."/>
            <person name="Konstantinidis K.T."/>
            <person name="Eloe-Fadrosh E.A."/>
            <person name="Kyrpides N.C."/>
            <person name="Woyke T."/>
        </authorList>
    </citation>
    <scope>NUCLEOTIDE SEQUENCE</scope>
    <source>
        <strain evidence="1">GVMAG-M-3300023184-120</strain>
    </source>
</reference>